<evidence type="ECO:0000256" key="1">
    <source>
        <dbReference type="SAM" id="MobiDB-lite"/>
    </source>
</evidence>
<keyword evidence="2" id="KW-0472">Membrane</keyword>
<feature type="compositionally biased region" description="Pro residues" evidence="1">
    <location>
        <begin position="7"/>
        <end position="42"/>
    </location>
</feature>
<comment type="caution">
    <text evidence="3">The sequence shown here is derived from an EMBL/GenBank/DDBJ whole genome shotgun (WGS) entry which is preliminary data.</text>
</comment>
<evidence type="ECO:0000313" key="3">
    <source>
        <dbReference type="EMBL" id="GAA2513474.1"/>
    </source>
</evidence>
<proteinExistence type="predicted"/>
<feature type="transmembrane region" description="Helical" evidence="2">
    <location>
        <begin position="56"/>
        <end position="76"/>
    </location>
</feature>
<sequence>MSTPNPYQQPPYQHIPPQQPNPYAQPQPPYGPVQPPVPPVPPGAGGSGGRKPVPGWLWALGGVVVASAVWAGALFATGTLGGSEADFAGHRYPDDMCGSTALDAFGKRYALEKETDSDNGFASRQKGLDQSYCSHGLKDREADEDSLTSIYVSARAEWHKVTDPTGEFASLQLSHEDRSDKTYTYETEPVEGLGDEAYLVTEKRGPDKDGLGGMTLAVRDGWFTFEMRWSWFGGGPDDKATPPTEQEVRAMLEADTRATLDNLKG</sequence>
<dbReference type="Proteomes" id="UP001499942">
    <property type="component" value="Unassembled WGS sequence"/>
</dbReference>
<dbReference type="SUPFAM" id="SSF81995">
    <property type="entry name" value="beta-sandwich domain of Sec23/24"/>
    <property type="match status" value="1"/>
</dbReference>
<organism evidence="3 4">
    <name type="scientific">Streptomyces gobitricini</name>
    <dbReference type="NCBI Taxonomy" id="68211"/>
    <lineage>
        <taxon>Bacteria</taxon>
        <taxon>Bacillati</taxon>
        <taxon>Actinomycetota</taxon>
        <taxon>Actinomycetes</taxon>
        <taxon>Kitasatosporales</taxon>
        <taxon>Streptomycetaceae</taxon>
        <taxon>Streptomyces</taxon>
    </lineage>
</organism>
<keyword evidence="2" id="KW-1133">Transmembrane helix</keyword>
<keyword evidence="2" id="KW-0812">Transmembrane</keyword>
<feature type="region of interest" description="Disordered" evidence="1">
    <location>
        <begin position="1"/>
        <end position="49"/>
    </location>
</feature>
<reference evidence="4" key="1">
    <citation type="journal article" date="2019" name="Int. J. Syst. Evol. Microbiol.">
        <title>The Global Catalogue of Microorganisms (GCM) 10K type strain sequencing project: providing services to taxonomists for standard genome sequencing and annotation.</title>
        <authorList>
            <consortium name="The Broad Institute Genomics Platform"/>
            <consortium name="The Broad Institute Genome Sequencing Center for Infectious Disease"/>
            <person name="Wu L."/>
            <person name="Ma J."/>
        </authorList>
    </citation>
    <scope>NUCLEOTIDE SEQUENCE [LARGE SCALE GENOMIC DNA]</scope>
    <source>
        <strain evidence="4">JCM 5062</strain>
    </source>
</reference>
<accession>A0ABP6AEC0</accession>
<dbReference type="EMBL" id="BAAASR010000034">
    <property type="protein sequence ID" value="GAA2513474.1"/>
    <property type="molecule type" value="Genomic_DNA"/>
</dbReference>
<evidence type="ECO:0008006" key="5">
    <source>
        <dbReference type="Google" id="ProtNLM"/>
    </source>
</evidence>
<gene>
    <name evidence="3" type="ORF">GCM10010393_53120</name>
</gene>
<evidence type="ECO:0000256" key="2">
    <source>
        <dbReference type="SAM" id="Phobius"/>
    </source>
</evidence>
<name>A0ABP6AEC0_9ACTN</name>
<evidence type="ECO:0000313" key="4">
    <source>
        <dbReference type="Proteomes" id="UP001499942"/>
    </source>
</evidence>
<keyword evidence="4" id="KW-1185">Reference proteome</keyword>
<dbReference type="RefSeq" id="WP_344365806.1">
    <property type="nucleotide sequence ID" value="NZ_BAAASR010000034.1"/>
</dbReference>
<protein>
    <recommendedName>
        <fullName evidence="5">DUF3558 domain-containing protein</fullName>
    </recommendedName>
</protein>